<accession>A0A409WF08</accession>
<dbReference type="AlphaFoldDB" id="A0A409WF08"/>
<name>A0A409WF08_9AGAR</name>
<organism evidence="1 2">
    <name type="scientific">Gymnopilus dilepis</name>
    <dbReference type="NCBI Taxonomy" id="231916"/>
    <lineage>
        <taxon>Eukaryota</taxon>
        <taxon>Fungi</taxon>
        <taxon>Dikarya</taxon>
        <taxon>Basidiomycota</taxon>
        <taxon>Agaricomycotina</taxon>
        <taxon>Agaricomycetes</taxon>
        <taxon>Agaricomycetidae</taxon>
        <taxon>Agaricales</taxon>
        <taxon>Agaricineae</taxon>
        <taxon>Hymenogastraceae</taxon>
        <taxon>Gymnopilus</taxon>
    </lineage>
</organism>
<gene>
    <name evidence="1" type="ORF">CVT26_007810</name>
</gene>
<comment type="caution">
    <text evidence="1">The sequence shown here is derived from an EMBL/GenBank/DDBJ whole genome shotgun (WGS) entry which is preliminary data.</text>
</comment>
<sequence length="70" mass="7485">MSFNSVGVTFQGKVECFATRGIEGGARGAWGATGRGYAVFWGSLPLVVVPEHCGHRPPSPKDESKNHREA</sequence>
<dbReference type="Proteomes" id="UP000284706">
    <property type="component" value="Unassembled WGS sequence"/>
</dbReference>
<evidence type="ECO:0000313" key="1">
    <source>
        <dbReference type="EMBL" id="PPQ77050.1"/>
    </source>
</evidence>
<proteinExistence type="predicted"/>
<reference evidence="1 2" key="1">
    <citation type="journal article" date="2018" name="Evol. Lett.">
        <title>Horizontal gene cluster transfer increased hallucinogenic mushroom diversity.</title>
        <authorList>
            <person name="Reynolds H.T."/>
            <person name="Vijayakumar V."/>
            <person name="Gluck-Thaler E."/>
            <person name="Korotkin H.B."/>
            <person name="Matheny P.B."/>
            <person name="Slot J.C."/>
        </authorList>
    </citation>
    <scope>NUCLEOTIDE SEQUENCE [LARGE SCALE GENOMIC DNA]</scope>
    <source>
        <strain evidence="1 2">SRW20</strain>
    </source>
</reference>
<dbReference type="InParanoid" id="A0A409WF08"/>
<dbReference type="EMBL" id="NHYE01005095">
    <property type="protein sequence ID" value="PPQ77050.1"/>
    <property type="molecule type" value="Genomic_DNA"/>
</dbReference>
<protein>
    <submittedName>
        <fullName evidence="1">Uncharacterized protein</fullName>
    </submittedName>
</protein>
<keyword evidence="2" id="KW-1185">Reference proteome</keyword>
<evidence type="ECO:0000313" key="2">
    <source>
        <dbReference type="Proteomes" id="UP000284706"/>
    </source>
</evidence>